<accession>Q4V5D5</accession>
<dbReference type="AlphaFoldDB" id="Q4V5D5"/>
<reference evidence="2" key="1">
    <citation type="submission" date="2005-05" db="EMBL/GenBank/DDBJ databases">
        <authorList>
            <person name="Stapleton M."/>
            <person name="Carlson J."/>
            <person name="Chavez C."/>
            <person name="Frise E."/>
            <person name="George R."/>
            <person name="Pacleb J."/>
            <person name="Park S."/>
            <person name="Wan K."/>
            <person name="Yu C."/>
            <person name="Celniker S."/>
        </authorList>
    </citation>
    <scope>NUCLEOTIDE SEQUENCE</scope>
    <source>
        <strain evidence="2">Berkeley</strain>
    </source>
</reference>
<name>Q4V5D5_DROME</name>
<protein>
    <submittedName>
        <fullName evidence="2">RH10188p</fullName>
    </submittedName>
</protein>
<feature type="region of interest" description="Disordered" evidence="1">
    <location>
        <begin position="65"/>
        <end position="89"/>
    </location>
</feature>
<gene>
    <name evidence="2" type="primary">CG32553</name>
</gene>
<sequence length="115" mass="12710">MCCTSPSPPLNSQPPRFIFGGTSSWIRHWVTGSAHHSICSVATMTSAAAGKWPLQARHVLLLRPATSEPRMGRRTPASPSLAAPTTRATKRRRVNNVWAAPESRQRYFFALLRGE</sequence>
<organism evidence="2">
    <name type="scientific">Drosophila melanogaster</name>
    <name type="common">Fruit fly</name>
    <dbReference type="NCBI Taxonomy" id="7227"/>
    <lineage>
        <taxon>Eukaryota</taxon>
        <taxon>Metazoa</taxon>
        <taxon>Ecdysozoa</taxon>
        <taxon>Arthropoda</taxon>
        <taxon>Hexapoda</taxon>
        <taxon>Insecta</taxon>
        <taxon>Pterygota</taxon>
        <taxon>Neoptera</taxon>
        <taxon>Endopterygota</taxon>
        <taxon>Diptera</taxon>
        <taxon>Brachycera</taxon>
        <taxon>Muscomorpha</taxon>
        <taxon>Ephydroidea</taxon>
        <taxon>Drosophilidae</taxon>
        <taxon>Drosophila</taxon>
        <taxon>Sophophora</taxon>
    </lineage>
</organism>
<dbReference type="EMBL" id="BT022721">
    <property type="protein sequence ID" value="AAY55137.1"/>
    <property type="molecule type" value="mRNA"/>
</dbReference>
<evidence type="ECO:0000313" key="2">
    <source>
        <dbReference type="EMBL" id="AAY55137.1"/>
    </source>
</evidence>
<evidence type="ECO:0000256" key="1">
    <source>
        <dbReference type="SAM" id="MobiDB-lite"/>
    </source>
</evidence>
<dbReference type="HOGENOM" id="CLU_2111372_0_0_1"/>
<proteinExistence type="evidence at transcript level"/>